<dbReference type="SUPFAM" id="SSF54637">
    <property type="entry name" value="Thioesterase/thiol ester dehydrase-isomerase"/>
    <property type="match status" value="1"/>
</dbReference>
<dbReference type="CDD" id="cd03443">
    <property type="entry name" value="PaaI_thioesterase"/>
    <property type="match status" value="1"/>
</dbReference>
<dbReference type="Gene3D" id="3.10.129.10">
    <property type="entry name" value="Hotdog Thioesterase"/>
    <property type="match status" value="1"/>
</dbReference>
<dbReference type="Proteomes" id="UP000077002">
    <property type="component" value="Unassembled WGS sequence"/>
</dbReference>
<feature type="region of interest" description="Disordered" evidence="3">
    <location>
        <begin position="1"/>
        <end position="26"/>
    </location>
</feature>
<accession>A0A177F3F2</accession>
<protein>
    <recommendedName>
        <fullName evidence="4">Thioesterase domain-containing protein</fullName>
    </recommendedName>
</protein>
<dbReference type="InterPro" id="IPR006683">
    <property type="entry name" value="Thioestr_dom"/>
</dbReference>
<evidence type="ECO:0000313" key="5">
    <source>
        <dbReference type="EMBL" id="OAG38854.1"/>
    </source>
</evidence>
<dbReference type="GeneID" id="34602043"/>
<evidence type="ECO:0000259" key="4">
    <source>
        <dbReference type="Pfam" id="PF03061"/>
    </source>
</evidence>
<dbReference type="RefSeq" id="XP_022510806.1">
    <property type="nucleotide sequence ID" value="XM_022656844.1"/>
</dbReference>
<dbReference type="PANTHER" id="PTHR21660">
    <property type="entry name" value="THIOESTERASE SUPERFAMILY MEMBER-RELATED"/>
    <property type="match status" value="1"/>
</dbReference>
<organism evidence="5 6">
    <name type="scientific">Fonsecaea monophora</name>
    <dbReference type="NCBI Taxonomy" id="254056"/>
    <lineage>
        <taxon>Eukaryota</taxon>
        <taxon>Fungi</taxon>
        <taxon>Dikarya</taxon>
        <taxon>Ascomycota</taxon>
        <taxon>Pezizomycotina</taxon>
        <taxon>Eurotiomycetes</taxon>
        <taxon>Chaetothyriomycetidae</taxon>
        <taxon>Chaetothyriales</taxon>
        <taxon>Herpotrichiellaceae</taxon>
        <taxon>Fonsecaea</taxon>
    </lineage>
</organism>
<dbReference type="EMBL" id="LVKK01000050">
    <property type="protein sequence ID" value="OAG38854.1"/>
    <property type="molecule type" value="Genomic_DNA"/>
</dbReference>
<feature type="domain" description="Thioesterase" evidence="4">
    <location>
        <begin position="99"/>
        <end position="172"/>
    </location>
</feature>
<keyword evidence="2" id="KW-0378">Hydrolase</keyword>
<evidence type="ECO:0000256" key="3">
    <source>
        <dbReference type="SAM" id="MobiDB-lite"/>
    </source>
</evidence>
<sequence>MAARTTTTDQQKISSAHYDPMRPDASAAADVDPRYVMRGIDFSLPLKERVLDFQKNFLEDPHFGGFDAYALKDNVRCVCVSAGRTEWELEVLPHLCNKGGKLHGGAAATILDNLTTTALIAAARPGFMDLGHVSRNINMTYLRPIVEGATVRVVCELVAAGRTLANMKGEMLVDGKVCVTCLHDKVFLRPPPPPPPPSEEGPSSKL</sequence>
<dbReference type="Pfam" id="PF03061">
    <property type="entry name" value="4HBT"/>
    <property type="match status" value="1"/>
</dbReference>
<evidence type="ECO:0000313" key="6">
    <source>
        <dbReference type="Proteomes" id="UP000077002"/>
    </source>
</evidence>
<keyword evidence="6" id="KW-1185">Reference proteome</keyword>
<dbReference type="AlphaFoldDB" id="A0A177F3F2"/>
<feature type="compositionally biased region" description="Polar residues" evidence="3">
    <location>
        <begin position="1"/>
        <end position="14"/>
    </location>
</feature>
<dbReference type="OrthoDB" id="2831072at2759"/>
<evidence type="ECO:0000256" key="1">
    <source>
        <dbReference type="ARBA" id="ARBA00008324"/>
    </source>
</evidence>
<dbReference type="InterPro" id="IPR039298">
    <property type="entry name" value="ACOT13"/>
</dbReference>
<dbReference type="InterPro" id="IPR003736">
    <property type="entry name" value="PAAI_dom"/>
</dbReference>
<proteinExistence type="inferred from homology"/>
<dbReference type="GO" id="GO:0047617">
    <property type="term" value="F:fatty acyl-CoA hydrolase activity"/>
    <property type="evidence" value="ECO:0007669"/>
    <property type="project" value="InterPro"/>
</dbReference>
<dbReference type="PANTHER" id="PTHR21660:SF1">
    <property type="entry name" value="ACYL-COENZYME A THIOESTERASE 13"/>
    <property type="match status" value="1"/>
</dbReference>
<comment type="caution">
    <text evidence="5">The sequence shown here is derived from an EMBL/GenBank/DDBJ whole genome shotgun (WGS) entry which is preliminary data.</text>
</comment>
<reference evidence="5 6" key="1">
    <citation type="submission" date="2016-03" db="EMBL/GenBank/DDBJ databases">
        <title>Draft genome sequence of the Fonsecaea monophora CBS 269.37.</title>
        <authorList>
            <person name="Bombassaro A."/>
            <person name="Vinicius W.A."/>
            <person name="De Hoog S."/>
            <person name="Sun J."/>
            <person name="Souza E.M."/>
            <person name="Raittz R.T."/>
            <person name="Costa F."/>
            <person name="Leao A.C."/>
            <person name="Tadra-Sfeir M.Z."/>
            <person name="Baura V."/>
            <person name="Balsanelli E."/>
            <person name="Pedrosa F.O."/>
            <person name="Moreno L.F."/>
            <person name="Steffens M.B."/>
            <person name="Xi L."/>
            <person name="Bocca A.L."/>
            <person name="Felipe M.S."/>
            <person name="Teixeira M."/>
            <person name="Telles Filho F.Q."/>
            <person name="Azevedo C.M."/>
            <person name="Gomes R."/>
            <person name="Vicente V.A."/>
        </authorList>
    </citation>
    <scope>NUCLEOTIDE SEQUENCE [LARGE SCALE GENOMIC DNA]</scope>
    <source>
        <strain evidence="5 6">CBS 269.37</strain>
    </source>
</reference>
<dbReference type="NCBIfam" id="TIGR00369">
    <property type="entry name" value="unchar_dom_1"/>
    <property type="match status" value="1"/>
</dbReference>
<name>A0A177F3F2_9EURO</name>
<comment type="similarity">
    <text evidence="1">Belongs to the thioesterase PaaI family.</text>
</comment>
<evidence type="ECO:0000256" key="2">
    <source>
        <dbReference type="ARBA" id="ARBA00022801"/>
    </source>
</evidence>
<dbReference type="InterPro" id="IPR029069">
    <property type="entry name" value="HotDog_dom_sf"/>
</dbReference>
<gene>
    <name evidence="5" type="ORF">AYO21_06885</name>
</gene>